<keyword evidence="2" id="KW-0418">Kinase</keyword>
<evidence type="ECO:0000259" key="1">
    <source>
        <dbReference type="Pfam" id="PF01869"/>
    </source>
</evidence>
<dbReference type="PANTHER" id="PTHR43190">
    <property type="entry name" value="N-ACETYL-D-GLUCOSAMINE KINASE"/>
    <property type="match status" value="1"/>
</dbReference>
<sequence length="327" mass="32793">MDLFLTLDAGGTSTRAVVHDATGTCLGYAVGSGGNPTASGVETASATMRSTTAEALEHAGAQPKHVGHALAAMAGSTVRLAGVDDGLRALGVPVPLHLGSDIEAMFFSGTAALDGAALVSGTGAAAIVVTNGTTTARSDGRGWLLGDAGSGYWIAHHLVRAVTADLDHRGPRTALTDALLSAAGVASGRTDDKDALLDQLVSILYAIPTPGIARFAPLAFDLADSDAVAEDIVQTAAEGLADTVLALPSADRSAPLVVGGSVLFHQPGLRSLVAELLRGSGWTGPVNAVSDGTAGAMSMNLRSAGVVIDESSHARMLASLADVRTRS</sequence>
<comment type="caution">
    <text evidence="2">The sequence shown here is derived from an EMBL/GenBank/DDBJ whole genome shotgun (WGS) entry which is preliminary data.</text>
</comment>
<organism evidence="2 3">
    <name type="scientific">Flexivirga oryzae</name>
    <dbReference type="NCBI Taxonomy" id="1794944"/>
    <lineage>
        <taxon>Bacteria</taxon>
        <taxon>Bacillati</taxon>
        <taxon>Actinomycetota</taxon>
        <taxon>Actinomycetes</taxon>
        <taxon>Micrococcales</taxon>
        <taxon>Dermacoccaceae</taxon>
        <taxon>Flexivirga</taxon>
    </lineage>
</organism>
<accession>A0A839N8S3</accession>
<name>A0A839N8S3_9MICO</name>
<dbReference type="SUPFAM" id="SSF53067">
    <property type="entry name" value="Actin-like ATPase domain"/>
    <property type="match status" value="2"/>
</dbReference>
<keyword evidence="3" id="KW-1185">Reference proteome</keyword>
<keyword evidence="2" id="KW-0808">Transferase</keyword>
<reference evidence="2 3" key="1">
    <citation type="submission" date="2020-08" db="EMBL/GenBank/DDBJ databases">
        <title>Sequencing the genomes of 1000 actinobacteria strains.</title>
        <authorList>
            <person name="Klenk H.-P."/>
        </authorList>
    </citation>
    <scope>NUCLEOTIDE SEQUENCE [LARGE SCALE GENOMIC DNA]</scope>
    <source>
        <strain evidence="2 3">DSM 105369</strain>
    </source>
</reference>
<dbReference type="InterPro" id="IPR052519">
    <property type="entry name" value="Euk-type_GlcNAc_Kinase"/>
</dbReference>
<dbReference type="InterPro" id="IPR043129">
    <property type="entry name" value="ATPase_NBD"/>
</dbReference>
<dbReference type="RefSeq" id="WP_183319365.1">
    <property type="nucleotide sequence ID" value="NZ_JACHVQ010000001.1"/>
</dbReference>
<dbReference type="AlphaFoldDB" id="A0A839N8S3"/>
<dbReference type="Pfam" id="PF01869">
    <property type="entry name" value="BcrAD_BadFG"/>
    <property type="match status" value="1"/>
</dbReference>
<evidence type="ECO:0000313" key="2">
    <source>
        <dbReference type="EMBL" id="MBB2891052.1"/>
    </source>
</evidence>
<dbReference type="GO" id="GO:0016301">
    <property type="term" value="F:kinase activity"/>
    <property type="evidence" value="ECO:0007669"/>
    <property type="project" value="UniProtKB-KW"/>
</dbReference>
<evidence type="ECO:0000313" key="3">
    <source>
        <dbReference type="Proteomes" id="UP000559182"/>
    </source>
</evidence>
<proteinExistence type="predicted"/>
<protein>
    <submittedName>
        <fullName evidence="2">N-acetylglucosamine kinase-like BadF-type ATPase</fullName>
    </submittedName>
</protein>
<dbReference type="EMBL" id="JACHVQ010000001">
    <property type="protein sequence ID" value="MBB2891052.1"/>
    <property type="molecule type" value="Genomic_DNA"/>
</dbReference>
<dbReference type="Gene3D" id="3.30.420.40">
    <property type="match status" value="2"/>
</dbReference>
<gene>
    <name evidence="2" type="ORF">FHU39_001036</name>
</gene>
<dbReference type="InterPro" id="IPR002731">
    <property type="entry name" value="ATPase_BadF"/>
</dbReference>
<dbReference type="Proteomes" id="UP000559182">
    <property type="component" value="Unassembled WGS sequence"/>
</dbReference>
<feature type="domain" description="ATPase BadF/BadG/BcrA/BcrD type" evidence="1">
    <location>
        <begin position="7"/>
        <end position="272"/>
    </location>
</feature>
<dbReference type="PANTHER" id="PTHR43190:SF3">
    <property type="entry name" value="N-ACETYL-D-GLUCOSAMINE KINASE"/>
    <property type="match status" value="1"/>
</dbReference>